<keyword evidence="6" id="KW-0150">Chloroplast</keyword>
<evidence type="ECO:0000256" key="5">
    <source>
        <dbReference type="HAMAP-Rule" id="MF_00251"/>
    </source>
</evidence>
<organism evidence="6">
    <name type="scientific">Codium fragile</name>
    <name type="common">Dead man's fingers</name>
    <name type="synonym">Green alga</name>
    <dbReference type="NCBI Taxonomy" id="3133"/>
    <lineage>
        <taxon>Eukaryota</taxon>
        <taxon>Viridiplantae</taxon>
        <taxon>Chlorophyta</taxon>
        <taxon>core chlorophytes</taxon>
        <taxon>Ulvophyceae</taxon>
        <taxon>TCBD clade</taxon>
        <taxon>Bryopsidales</taxon>
        <taxon>Bryopsidineae</taxon>
        <taxon>Codiaceae</taxon>
        <taxon>Codium</taxon>
    </lineage>
</organism>
<comment type="similarity">
    <text evidence="1 5">Belongs to the bacterial ribosomal protein bL36 family.</text>
</comment>
<dbReference type="EMBL" id="MN853876">
    <property type="protein sequence ID" value="QHD45142.1"/>
    <property type="molecule type" value="Genomic_DNA"/>
</dbReference>
<evidence type="ECO:0000313" key="6">
    <source>
        <dbReference type="EMBL" id="QHD45142.1"/>
    </source>
</evidence>
<reference evidence="6" key="1">
    <citation type="submission" date="2019-12" db="EMBL/GenBank/DDBJ databases">
        <authorList>
            <person name="Han H."/>
        </authorList>
    </citation>
    <scope>NUCLEOTIDE SEQUENCE</scope>
</reference>
<dbReference type="PANTHER" id="PTHR42888:SF1">
    <property type="entry name" value="LARGE RIBOSOMAL SUBUNIT PROTEIN BL36C"/>
    <property type="match status" value="1"/>
</dbReference>
<name>A0A6B9PC21_CODFR</name>
<geneLocation type="chloroplast" evidence="6"/>
<dbReference type="HAMAP" id="MF_00251">
    <property type="entry name" value="Ribosomal_bL36"/>
    <property type="match status" value="1"/>
</dbReference>
<dbReference type="GO" id="GO:0005840">
    <property type="term" value="C:ribosome"/>
    <property type="evidence" value="ECO:0007669"/>
    <property type="project" value="UniProtKB-KW"/>
</dbReference>
<dbReference type="GO" id="GO:0006412">
    <property type="term" value="P:translation"/>
    <property type="evidence" value="ECO:0007669"/>
    <property type="project" value="UniProtKB-UniRule"/>
</dbReference>
<keyword evidence="6" id="KW-0934">Plastid</keyword>
<dbReference type="InterPro" id="IPR000473">
    <property type="entry name" value="Ribosomal_bL36"/>
</dbReference>
<comment type="subcellular location">
    <subcellularLocation>
        <location evidence="5">Plastid</location>
        <location evidence="5">Chloroplast</location>
    </subcellularLocation>
</comment>
<dbReference type="Pfam" id="PF00444">
    <property type="entry name" value="Ribosomal_L36"/>
    <property type="match status" value="1"/>
</dbReference>
<sequence>MKIRASIKPICQQCKLIKRNRKIFIICINPKHKQKQKNGKKNSKKN</sequence>
<evidence type="ECO:0000256" key="4">
    <source>
        <dbReference type="ARBA" id="ARBA00035240"/>
    </source>
</evidence>
<accession>A0A6B9PC21</accession>
<evidence type="ECO:0000256" key="3">
    <source>
        <dbReference type="ARBA" id="ARBA00023274"/>
    </source>
</evidence>
<dbReference type="PANTHER" id="PTHR42888">
    <property type="entry name" value="50S RIBOSOMAL PROTEIN L36, CHLOROPLASTIC"/>
    <property type="match status" value="1"/>
</dbReference>
<gene>
    <name evidence="5 6" type="primary">rpl36</name>
</gene>
<keyword evidence="3 5" id="KW-0687">Ribonucleoprotein</keyword>
<dbReference type="GO" id="GO:0009507">
    <property type="term" value="C:chloroplast"/>
    <property type="evidence" value="ECO:0007669"/>
    <property type="project" value="UniProtKB-SubCell"/>
</dbReference>
<dbReference type="SUPFAM" id="SSF57840">
    <property type="entry name" value="Ribosomal protein L36"/>
    <property type="match status" value="1"/>
</dbReference>
<evidence type="ECO:0000256" key="1">
    <source>
        <dbReference type="ARBA" id="ARBA00007645"/>
    </source>
</evidence>
<evidence type="ECO:0000256" key="2">
    <source>
        <dbReference type="ARBA" id="ARBA00022980"/>
    </source>
</evidence>
<dbReference type="GO" id="GO:1990904">
    <property type="term" value="C:ribonucleoprotein complex"/>
    <property type="evidence" value="ECO:0007669"/>
    <property type="project" value="UniProtKB-KW"/>
</dbReference>
<keyword evidence="2 5" id="KW-0689">Ribosomal protein</keyword>
<dbReference type="GO" id="GO:0003735">
    <property type="term" value="F:structural constituent of ribosome"/>
    <property type="evidence" value="ECO:0007669"/>
    <property type="project" value="InterPro"/>
</dbReference>
<dbReference type="NCBIfam" id="TIGR01022">
    <property type="entry name" value="rpmJ_bact"/>
    <property type="match status" value="1"/>
</dbReference>
<dbReference type="AlphaFoldDB" id="A0A6B9PC21"/>
<proteinExistence type="inferred from homology"/>
<dbReference type="InterPro" id="IPR035977">
    <property type="entry name" value="Ribosomal_bL36_sp"/>
</dbReference>
<dbReference type="PROSITE" id="PS00828">
    <property type="entry name" value="RIBOSOMAL_L36"/>
    <property type="match status" value="1"/>
</dbReference>
<protein>
    <recommendedName>
        <fullName evidence="4 5">Large ribosomal subunit protein bL36c</fullName>
    </recommendedName>
</protein>